<feature type="transmembrane region" description="Helical" evidence="16">
    <location>
        <begin position="276"/>
        <end position="302"/>
    </location>
</feature>
<keyword evidence="3" id="KW-0808">Transferase</keyword>
<sequence length="402" mass="44245">MNIKLDNIKGDRTIWAIVAVLAIFSFLPVYSASTNLVYVIGKGTTFGYLIKHAVLLLLGFVIMFTVHRIPYKYFSGLSVLLMPVVLLLLIFTLAKGTVIGGANASRWIEIPFVGVGFQTSTLAIVVIMMYVARYLARNKEKEIRFKESFLYLWIPVGVILILILPANFSTTAIAFSMILLLVFVGGYPIKYILNILGMAIAALAIFILMARAFPDAMKNTRVETWNNRIENFFSGESEDNYQSEKAKIAIASGEIRGKGPGKSVQKNFLPQSSSDFIYAIIVEEFGLIGAITIVLLYLFLLFRIFIIATKTKTVFGTLLTIGVGMPIVFQAFINIAVAVGLLPVTGQPLPLISTGGTSIWMTCFAIGIILSVSASEVSLAEMQKKQDETLENPLDILHETIN</sequence>
<proteinExistence type="inferred from homology"/>
<keyword evidence="4 16" id="KW-0812">Transmembrane</keyword>
<evidence type="ECO:0000256" key="11">
    <source>
        <dbReference type="ARBA" id="ARBA00038053"/>
    </source>
</evidence>
<evidence type="ECO:0000313" key="18">
    <source>
        <dbReference type="Proteomes" id="UP001597201"/>
    </source>
</evidence>
<keyword evidence="5" id="KW-0133">Cell shape</keyword>
<evidence type="ECO:0000256" key="6">
    <source>
        <dbReference type="ARBA" id="ARBA00022984"/>
    </source>
</evidence>
<dbReference type="RefSeq" id="WP_377176040.1">
    <property type="nucleotide sequence ID" value="NZ_JBHTMY010000002.1"/>
</dbReference>
<dbReference type="Proteomes" id="UP001597201">
    <property type="component" value="Unassembled WGS sequence"/>
</dbReference>
<keyword evidence="2" id="KW-0328">Glycosyltransferase</keyword>
<evidence type="ECO:0000256" key="7">
    <source>
        <dbReference type="ARBA" id="ARBA00022989"/>
    </source>
</evidence>
<evidence type="ECO:0000256" key="8">
    <source>
        <dbReference type="ARBA" id="ARBA00023136"/>
    </source>
</evidence>
<dbReference type="EMBL" id="JBHTMY010000002">
    <property type="protein sequence ID" value="MFD1314439.1"/>
    <property type="molecule type" value="Genomic_DNA"/>
</dbReference>
<comment type="catalytic activity">
    <reaction evidence="15">
        <text>[GlcNAc-(1-&gt;4)-Mur2Ac(oyl-L-Ala-gamma-D-Glu-L-Lys-D-Ala-D-Ala)](n)-di-trans,octa-cis-undecaprenyl diphosphate + beta-D-GlcNAc-(1-&gt;4)-Mur2Ac(oyl-L-Ala-gamma-D-Glu-L-Lys-D-Ala-D-Ala)-di-trans,octa-cis-undecaprenyl diphosphate = [GlcNAc-(1-&gt;4)-Mur2Ac(oyl-L-Ala-gamma-D-Glu-L-Lys-D-Ala-D-Ala)](n+1)-di-trans,octa-cis-undecaprenyl diphosphate + di-trans,octa-cis-undecaprenyl diphosphate + H(+)</text>
        <dbReference type="Rhea" id="RHEA:23708"/>
        <dbReference type="Rhea" id="RHEA-COMP:9602"/>
        <dbReference type="Rhea" id="RHEA-COMP:9603"/>
        <dbReference type="ChEBI" id="CHEBI:15378"/>
        <dbReference type="ChEBI" id="CHEBI:58405"/>
        <dbReference type="ChEBI" id="CHEBI:60033"/>
        <dbReference type="ChEBI" id="CHEBI:78435"/>
        <dbReference type="EC" id="2.4.99.28"/>
    </reaction>
</comment>
<keyword evidence="7 16" id="KW-1133">Transmembrane helix</keyword>
<keyword evidence="18" id="KW-1185">Reference proteome</keyword>
<keyword evidence="8 16" id="KW-0472">Membrane</keyword>
<evidence type="ECO:0000256" key="14">
    <source>
        <dbReference type="ARBA" id="ARBA00044770"/>
    </source>
</evidence>
<organism evidence="17 18">
    <name type="scientific">Namhaeicola litoreus</name>
    <dbReference type="NCBI Taxonomy" id="1052145"/>
    <lineage>
        <taxon>Bacteria</taxon>
        <taxon>Pseudomonadati</taxon>
        <taxon>Bacteroidota</taxon>
        <taxon>Flavobacteriia</taxon>
        <taxon>Flavobacteriales</taxon>
        <taxon>Flavobacteriaceae</taxon>
        <taxon>Namhaeicola</taxon>
    </lineage>
</organism>
<evidence type="ECO:0000256" key="13">
    <source>
        <dbReference type="ARBA" id="ARBA00041418"/>
    </source>
</evidence>
<evidence type="ECO:0000256" key="10">
    <source>
        <dbReference type="ARBA" id="ARBA00033270"/>
    </source>
</evidence>
<evidence type="ECO:0000256" key="5">
    <source>
        <dbReference type="ARBA" id="ARBA00022960"/>
    </source>
</evidence>
<feature type="transmembrane region" description="Helical" evidence="16">
    <location>
        <begin position="45"/>
        <end position="66"/>
    </location>
</feature>
<comment type="similarity">
    <text evidence="11">Belongs to the SEDS family. FtsW subfamily.</text>
</comment>
<dbReference type="InterPro" id="IPR001182">
    <property type="entry name" value="FtsW/RodA"/>
</dbReference>
<evidence type="ECO:0000256" key="1">
    <source>
        <dbReference type="ARBA" id="ARBA00004141"/>
    </source>
</evidence>
<feature type="transmembrane region" description="Helical" evidence="16">
    <location>
        <begin position="314"/>
        <end position="339"/>
    </location>
</feature>
<dbReference type="Pfam" id="PF01098">
    <property type="entry name" value="FTSW_RODA_SPOVE"/>
    <property type="match status" value="1"/>
</dbReference>
<feature type="transmembrane region" description="Helical" evidence="16">
    <location>
        <begin position="12"/>
        <end position="33"/>
    </location>
</feature>
<feature type="transmembrane region" description="Helical" evidence="16">
    <location>
        <begin position="73"/>
        <end position="94"/>
    </location>
</feature>
<feature type="transmembrane region" description="Helical" evidence="16">
    <location>
        <begin position="172"/>
        <end position="189"/>
    </location>
</feature>
<evidence type="ECO:0000256" key="2">
    <source>
        <dbReference type="ARBA" id="ARBA00022676"/>
    </source>
</evidence>
<dbReference type="PANTHER" id="PTHR30474:SF2">
    <property type="entry name" value="PEPTIDOGLYCAN GLYCOSYLTRANSFERASE FTSW-RELATED"/>
    <property type="match status" value="1"/>
</dbReference>
<evidence type="ECO:0000256" key="12">
    <source>
        <dbReference type="ARBA" id="ARBA00041185"/>
    </source>
</evidence>
<name>A0ABW3XYM3_9FLAO</name>
<dbReference type="PANTHER" id="PTHR30474">
    <property type="entry name" value="CELL CYCLE PROTEIN"/>
    <property type="match status" value="1"/>
</dbReference>
<feature type="transmembrane region" description="Helical" evidence="16">
    <location>
        <begin position="196"/>
        <end position="213"/>
    </location>
</feature>
<evidence type="ECO:0000256" key="9">
    <source>
        <dbReference type="ARBA" id="ARBA00032370"/>
    </source>
</evidence>
<gene>
    <name evidence="17" type="ORF">ACFQ39_02330</name>
</gene>
<dbReference type="EC" id="2.4.99.28" evidence="14"/>
<evidence type="ECO:0000256" key="15">
    <source>
        <dbReference type="ARBA" id="ARBA00049902"/>
    </source>
</evidence>
<feature type="transmembrane region" description="Helical" evidence="16">
    <location>
        <begin position="359"/>
        <end position="379"/>
    </location>
</feature>
<evidence type="ECO:0000256" key="16">
    <source>
        <dbReference type="SAM" id="Phobius"/>
    </source>
</evidence>
<protein>
    <recommendedName>
        <fullName evidence="12">Probable peptidoglycan glycosyltransferase FtsW</fullName>
        <ecNumber evidence="14">2.4.99.28</ecNumber>
    </recommendedName>
    <alternativeName>
        <fullName evidence="13">Cell division protein FtsW</fullName>
    </alternativeName>
    <alternativeName>
        <fullName evidence="10">Cell wall polymerase</fullName>
    </alternativeName>
    <alternativeName>
        <fullName evidence="9">Peptidoglycan polymerase</fullName>
    </alternativeName>
</protein>
<evidence type="ECO:0000256" key="4">
    <source>
        <dbReference type="ARBA" id="ARBA00022692"/>
    </source>
</evidence>
<reference evidence="18" key="1">
    <citation type="journal article" date="2019" name="Int. J. Syst. Evol. Microbiol.">
        <title>The Global Catalogue of Microorganisms (GCM) 10K type strain sequencing project: providing services to taxonomists for standard genome sequencing and annotation.</title>
        <authorList>
            <consortium name="The Broad Institute Genomics Platform"/>
            <consortium name="The Broad Institute Genome Sequencing Center for Infectious Disease"/>
            <person name="Wu L."/>
            <person name="Ma J."/>
        </authorList>
    </citation>
    <scope>NUCLEOTIDE SEQUENCE [LARGE SCALE GENOMIC DNA]</scope>
    <source>
        <strain evidence="18">CCUG 61485</strain>
    </source>
</reference>
<comment type="subcellular location">
    <subcellularLocation>
        <location evidence="1">Membrane</location>
        <topology evidence="1">Multi-pass membrane protein</topology>
    </subcellularLocation>
</comment>
<accession>A0ABW3XYM3</accession>
<comment type="caution">
    <text evidence="17">The sequence shown here is derived from an EMBL/GenBank/DDBJ whole genome shotgun (WGS) entry which is preliminary data.</text>
</comment>
<feature type="transmembrane region" description="Helical" evidence="16">
    <location>
        <begin position="148"/>
        <end position="166"/>
    </location>
</feature>
<evidence type="ECO:0000256" key="3">
    <source>
        <dbReference type="ARBA" id="ARBA00022679"/>
    </source>
</evidence>
<keyword evidence="6" id="KW-0573">Peptidoglycan synthesis</keyword>
<evidence type="ECO:0000313" key="17">
    <source>
        <dbReference type="EMBL" id="MFD1314439.1"/>
    </source>
</evidence>
<feature type="transmembrane region" description="Helical" evidence="16">
    <location>
        <begin position="114"/>
        <end position="136"/>
    </location>
</feature>